<keyword evidence="1" id="KW-0472">Membrane</keyword>
<dbReference type="Proteomes" id="UP000008394">
    <property type="component" value="Chromosome"/>
</dbReference>
<protein>
    <submittedName>
        <fullName evidence="2">Integral membrane protein</fullName>
    </submittedName>
</protein>
<dbReference type="PANTHER" id="PTHR37309">
    <property type="entry name" value="SLR0284 PROTEIN"/>
    <property type="match status" value="1"/>
</dbReference>
<sequence length="146" mass="15741">MLRLWHGVTPGRRISPVDVFGHNGVMGNFLIRWFILTIAAAVMVVLLPGMHVVGHPPILGIAAFSLFMALFNASLKPVVQMLALPFSVLTFGLLALVINWLFMELASWLAINLFDVGVTIGGFWWAVLGSLIMSLVSGIVSAAVGQ</sequence>
<organism evidence="2 3">
    <name type="scientific">Bifidobacterium animalis subsp. lactis CNCM I-2494</name>
    <dbReference type="NCBI Taxonomy" id="1042403"/>
    <lineage>
        <taxon>Bacteria</taxon>
        <taxon>Bacillati</taxon>
        <taxon>Actinomycetota</taxon>
        <taxon>Actinomycetes</taxon>
        <taxon>Bifidobacteriales</taxon>
        <taxon>Bifidobacteriaceae</taxon>
        <taxon>Bifidobacterium</taxon>
    </lineage>
</organism>
<dbReference type="EMBL" id="CP002915">
    <property type="protein sequence ID" value="AEK30396.1"/>
    <property type="molecule type" value="Genomic_DNA"/>
</dbReference>
<dbReference type="AlphaFoldDB" id="A0A806FP51"/>
<proteinExistence type="predicted"/>
<dbReference type="PANTHER" id="PTHR37309:SF1">
    <property type="entry name" value="SLR0284 PROTEIN"/>
    <property type="match status" value="1"/>
</dbReference>
<feature type="transmembrane region" description="Helical" evidence="1">
    <location>
        <begin position="122"/>
        <end position="144"/>
    </location>
</feature>
<feature type="transmembrane region" description="Helical" evidence="1">
    <location>
        <begin position="57"/>
        <end position="75"/>
    </location>
</feature>
<reference evidence="2 3" key="1">
    <citation type="journal article" date="2011" name="J. Bacteriol.">
        <title>Genome Sequence of the Probiotic Strain Bifidobacterium animalis subsp. lactis CNCM I-2494.</title>
        <authorList>
            <person name="Chervaux C."/>
            <person name="Grimaldi C."/>
            <person name="Bolotin A."/>
            <person name="Quinquis B."/>
            <person name="Legrain-Raspaud S."/>
            <person name="van Hylckama Vlieg J.E."/>
            <person name="Denariaz G."/>
            <person name="Smokvina T."/>
        </authorList>
    </citation>
    <scope>NUCLEOTIDE SEQUENCE [LARGE SCALE GENOMIC DNA]</scope>
    <source>
        <strain evidence="2 3">CNCM I-2494</strain>
    </source>
</reference>
<dbReference type="InterPro" id="IPR007165">
    <property type="entry name" value="Phage_holin_4_2"/>
</dbReference>
<feature type="transmembrane region" description="Helical" evidence="1">
    <location>
        <begin position="82"/>
        <end position="102"/>
    </location>
</feature>
<evidence type="ECO:0000256" key="1">
    <source>
        <dbReference type="SAM" id="Phobius"/>
    </source>
</evidence>
<evidence type="ECO:0000313" key="2">
    <source>
        <dbReference type="EMBL" id="AEK30396.1"/>
    </source>
</evidence>
<dbReference type="Pfam" id="PF04020">
    <property type="entry name" value="Phage_holin_4_2"/>
    <property type="match status" value="1"/>
</dbReference>
<dbReference type="KEGG" id="bnm:BALAC2494_01572"/>
<gene>
    <name evidence="2" type="ORF">BALAC2494_01572</name>
</gene>
<keyword evidence="1" id="KW-0812">Transmembrane</keyword>
<keyword evidence="1" id="KW-1133">Transmembrane helix</keyword>
<evidence type="ECO:0000313" key="3">
    <source>
        <dbReference type="Proteomes" id="UP000008394"/>
    </source>
</evidence>
<accession>A0A806FP51</accession>
<name>A0A806FP51_BIFAN</name>
<feature type="transmembrane region" description="Helical" evidence="1">
    <location>
        <begin position="30"/>
        <end position="51"/>
    </location>
</feature>